<dbReference type="EMBL" id="BIFS01000001">
    <property type="protein sequence ID" value="GCE19354.1"/>
    <property type="molecule type" value="Genomic_DNA"/>
</dbReference>
<evidence type="ECO:0000313" key="2">
    <source>
        <dbReference type="Proteomes" id="UP000287188"/>
    </source>
</evidence>
<gene>
    <name evidence="1" type="ORF">KDK_31540</name>
</gene>
<sequence length="393" mass="44744">MAAMAQAQSWGRIQQQFMLNNHAPTTLHTPCVLFVQSQPQDTVWPVQALRKQGMYCSTSIADLPFSWLWRHRAHHDAVPGIIHFYRPGAFPLNCWQRQQLLLKIWLARQLGIGIISTDTGGYWHNAGGLRYVTRRAFEDKIFARSHIVLTFTRHAEQFYRTLPWRDRASFLAHPGLREVLPKMSDSATARMQLGIQAEADFVYLCLAFLHTEREVIQCMEAFSELRIVLLKSEATATLNPQLLLLGTPIDKTQSAKILKRAALNSAIHVFLEYQPADLAMYVAATNALVLPYATVRMAGVPELAMLFYSYERIVISPNLPRFHGLLPPHGGILYNPGSHTSLVQALLLAPKRTFKHTEKEAAMLHYQHGWRNYALLLLDTYKTLLSHLTKKKN</sequence>
<dbReference type="Gene3D" id="3.40.50.2000">
    <property type="entry name" value="Glycogen Phosphorylase B"/>
    <property type="match status" value="1"/>
</dbReference>
<reference evidence="2" key="1">
    <citation type="submission" date="2018-12" db="EMBL/GenBank/DDBJ databases">
        <title>Tengunoibacter tsumagoiensis gen. nov., sp. nov., Dictyobacter kobayashii sp. nov., D. alpinus sp. nov., and D. joshuensis sp. nov. and description of Dictyobacteraceae fam. nov. within the order Ktedonobacterales isolated from Tengu-no-mugimeshi.</title>
        <authorList>
            <person name="Wang C.M."/>
            <person name="Zheng Y."/>
            <person name="Sakai Y."/>
            <person name="Toyoda A."/>
            <person name="Minakuchi Y."/>
            <person name="Abe K."/>
            <person name="Yokota A."/>
            <person name="Yabe S."/>
        </authorList>
    </citation>
    <scope>NUCLEOTIDE SEQUENCE [LARGE SCALE GENOMIC DNA]</scope>
    <source>
        <strain evidence="2">Uno11</strain>
    </source>
</reference>
<protein>
    <recommendedName>
        <fullName evidence="3">Glycosyl transferase family 1 domain-containing protein</fullName>
    </recommendedName>
</protein>
<keyword evidence="2" id="KW-1185">Reference proteome</keyword>
<evidence type="ECO:0000313" key="1">
    <source>
        <dbReference type="EMBL" id="GCE19354.1"/>
    </source>
</evidence>
<organism evidence="1 2">
    <name type="scientific">Dictyobacter kobayashii</name>
    <dbReference type="NCBI Taxonomy" id="2014872"/>
    <lineage>
        <taxon>Bacteria</taxon>
        <taxon>Bacillati</taxon>
        <taxon>Chloroflexota</taxon>
        <taxon>Ktedonobacteria</taxon>
        <taxon>Ktedonobacterales</taxon>
        <taxon>Dictyobacteraceae</taxon>
        <taxon>Dictyobacter</taxon>
    </lineage>
</organism>
<proteinExistence type="predicted"/>
<dbReference type="SUPFAM" id="SSF53756">
    <property type="entry name" value="UDP-Glycosyltransferase/glycogen phosphorylase"/>
    <property type="match status" value="1"/>
</dbReference>
<name>A0A402AJX2_9CHLR</name>
<accession>A0A402AJX2</accession>
<dbReference type="Proteomes" id="UP000287188">
    <property type="component" value="Unassembled WGS sequence"/>
</dbReference>
<evidence type="ECO:0008006" key="3">
    <source>
        <dbReference type="Google" id="ProtNLM"/>
    </source>
</evidence>
<dbReference type="AlphaFoldDB" id="A0A402AJX2"/>
<comment type="caution">
    <text evidence="1">The sequence shown here is derived from an EMBL/GenBank/DDBJ whole genome shotgun (WGS) entry which is preliminary data.</text>
</comment>